<dbReference type="AlphaFoldDB" id="A0A061IS61"/>
<keyword evidence="2" id="KW-1185">Reference proteome</keyword>
<accession>A0A061IS61</accession>
<evidence type="ECO:0000313" key="1">
    <source>
        <dbReference type="EMBL" id="ESL05144.1"/>
    </source>
</evidence>
<reference evidence="1 2" key="1">
    <citation type="submission" date="2013-07" db="EMBL/GenBank/DDBJ databases">
        <authorList>
            <person name="Stoco P.H."/>
            <person name="Wagner G."/>
            <person name="Gerber A."/>
            <person name="Zaha A."/>
            <person name="Thompson C."/>
            <person name="Bartholomeu D.C."/>
            <person name="Luckemeyer D.D."/>
            <person name="Bahia D."/>
            <person name="Loreto E."/>
            <person name="Prestes E.B."/>
            <person name="Lima F.M."/>
            <person name="Rodrigues-Luiz G."/>
            <person name="Vallejo G.A."/>
            <person name="Filho J.F."/>
            <person name="Monteiro K.M."/>
            <person name="Tyler K.M."/>
            <person name="de Almeida L.G."/>
            <person name="Ortiz M.F."/>
            <person name="Siervo M.A."/>
            <person name="de Moraes M.H."/>
            <person name="Cunha O.L."/>
            <person name="Mendonca-Neto R."/>
            <person name="Silva R."/>
            <person name="Teixeira S.M."/>
            <person name="Murta S.M."/>
            <person name="Sincero T.C."/>
            <person name="Mendes T.A."/>
            <person name="Urmenyi T.P."/>
            <person name="Silva V.G."/>
            <person name="da Rocha W.D."/>
            <person name="Andersson B."/>
            <person name="Romanha A.J."/>
            <person name="Steindel M."/>
            <person name="de Vasconcelos A.T."/>
            <person name="Grisard E.C."/>
        </authorList>
    </citation>
    <scope>NUCLEOTIDE SEQUENCE [LARGE SCALE GENOMIC DNA]</scope>
    <source>
        <strain evidence="1 2">SC58</strain>
    </source>
</reference>
<gene>
    <name evidence="1" type="ORF">TRSC58_07233</name>
</gene>
<protein>
    <submittedName>
        <fullName evidence="1">Uncharacterized protein</fullName>
    </submittedName>
</protein>
<sequence length="79" mass="8452">MVSLLAPSSSSEGVSLFTVLPSPSFVSRRNFSREERTVFNSVKHGVSRTCTFPSPVFPSFFPVFSSLSSPDGKHGVVAG</sequence>
<comment type="caution">
    <text evidence="1">The sequence shown here is derived from an EMBL/GenBank/DDBJ whole genome shotgun (WGS) entry which is preliminary data.</text>
</comment>
<dbReference type="EMBL" id="AUPL01007264">
    <property type="protein sequence ID" value="ESL05144.1"/>
    <property type="molecule type" value="Genomic_DNA"/>
</dbReference>
<dbReference type="Proteomes" id="UP000031737">
    <property type="component" value="Unassembled WGS sequence"/>
</dbReference>
<name>A0A061IS61_TRYRA</name>
<proteinExistence type="predicted"/>
<dbReference type="VEuPathDB" id="TriTrypDB:TRSC58_07233"/>
<organism evidence="1 2">
    <name type="scientific">Trypanosoma rangeli SC58</name>
    <dbReference type="NCBI Taxonomy" id="429131"/>
    <lineage>
        <taxon>Eukaryota</taxon>
        <taxon>Discoba</taxon>
        <taxon>Euglenozoa</taxon>
        <taxon>Kinetoplastea</taxon>
        <taxon>Metakinetoplastina</taxon>
        <taxon>Trypanosomatida</taxon>
        <taxon>Trypanosomatidae</taxon>
        <taxon>Trypanosoma</taxon>
        <taxon>Herpetosoma</taxon>
    </lineage>
</organism>
<evidence type="ECO:0000313" key="2">
    <source>
        <dbReference type="Proteomes" id="UP000031737"/>
    </source>
</evidence>